<evidence type="ECO:0000313" key="2">
    <source>
        <dbReference type="Proteomes" id="UP000006514"/>
    </source>
</evidence>
<proteinExistence type="predicted"/>
<dbReference type="InParanoid" id="J0D3G5"/>
<sequence>MSAQSGPLRCSLPAEIIRDITSLVEPTHRLNLMLANRLLHALGCAFTRVSFKFDQLDPSGARNRLRLFSQTSLATHQLVSFTIKINGRTMPGPQFFSDLSTFLSELENHGKVTAIHLRYCSGGIVHMVLAAISLACGQSRIRDLTLTSPNLGEEETFSIDMPMVQALRIHLDAGQVLRLTSLLHRLRADCPKATIIVTVGTEHMVVMCPCRLVLRIQAETSTECVALGVPLLLILPPLRYVELLIRDFEDAHHAYTLLEFSAPALLRIARYVDYLADAEYVGLNGSPIHERLPPSSHSSVRAVIPWVPATTRRIISNAPHLGLPLRKMLTLGFCVVHLSLYLCDWPMGGDRVLTDSLLSIRFLVDARQFRPSAPFISLNARNLAHVGFVSDSDTEQYRAFAVADGLAFITEDLRHEAATVQVYALHGIHEGLSNGIQGITVQTREDIRASDWQQWLALCTP</sequence>
<dbReference type="AlphaFoldDB" id="J0D3G5"/>
<gene>
    <name evidence="1" type="ORF">AURDEDRAFT_177693</name>
</gene>
<dbReference type="KEGG" id="adl:AURDEDRAFT_177693"/>
<dbReference type="EMBL" id="JH688355">
    <property type="protein sequence ID" value="EJD33227.1"/>
    <property type="molecule type" value="Genomic_DNA"/>
</dbReference>
<dbReference type="Proteomes" id="UP000006514">
    <property type="component" value="Unassembled WGS sequence"/>
</dbReference>
<protein>
    <submittedName>
        <fullName evidence="1">Uncharacterized protein</fullName>
    </submittedName>
</protein>
<reference evidence="2" key="1">
    <citation type="journal article" date="2012" name="Science">
        <title>The Paleozoic origin of enzymatic lignin decomposition reconstructed from 31 fungal genomes.</title>
        <authorList>
            <person name="Floudas D."/>
            <person name="Binder M."/>
            <person name="Riley R."/>
            <person name="Barry K."/>
            <person name="Blanchette R.A."/>
            <person name="Henrissat B."/>
            <person name="Martinez A.T."/>
            <person name="Otillar R."/>
            <person name="Spatafora J.W."/>
            <person name="Yadav J.S."/>
            <person name="Aerts A."/>
            <person name="Benoit I."/>
            <person name="Boyd A."/>
            <person name="Carlson A."/>
            <person name="Copeland A."/>
            <person name="Coutinho P.M."/>
            <person name="de Vries R.P."/>
            <person name="Ferreira P."/>
            <person name="Findley K."/>
            <person name="Foster B."/>
            <person name="Gaskell J."/>
            <person name="Glotzer D."/>
            <person name="Gorecki P."/>
            <person name="Heitman J."/>
            <person name="Hesse C."/>
            <person name="Hori C."/>
            <person name="Igarashi K."/>
            <person name="Jurgens J.A."/>
            <person name="Kallen N."/>
            <person name="Kersten P."/>
            <person name="Kohler A."/>
            <person name="Kuees U."/>
            <person name="Kumar T.K.A."/>
            <person name="Kuo A."/>
            <person name="LaButti K."/>
            <person name="Larrondo L.F."/>
            <person name="Lindquist E."/>
            <person name="Ling A."/>
            <person name="Lombard V."/>
            <person name="Lucas S."/>
            <person name="Lundell T."/>
            <person name="Martin R."/>
            <person name="McLaughlin D.J."/>
            <person name="Morgenstern I."/>
            <person name="Morin E."/>
            <person name="Murat C."/>
            <person name="Nagy L.G."/>
            <person name="Nolan M."/>
            <person name="Ohm R.A."/>
            <person name="Patyshakuliyeva A."/>
            <person name="Rokas A."/>
            <person name="Ruiz-Duenas F.J."/>
            <person name="Sabat G."/>
            <person name="Salamov A."/>
            <person name="Samejima M."/>
            <person name="Schmutz J."/>
            <person name="Slot J.C."/>
            <person name="St John F."/>
            <person name="Stenlid J."/>
            <person name="Sun H."/>
            <person name="Sun S."/>
            <person name="Syed K."/>
            <person name="Tsang A."/>
            <person name="Wiebenga A."/>
            <person name="Young D."/>
            <person name="Pisabarro A."/>
            <person name="Eastwood D.C."/>
            <person name="Martin F."/>
            <person name="Cullen D."/>
            <person name="Grigoriev I.V."/>
            <person name="Hibbett D.S."/>
        </authorList>
    </citation>
    <scope>NUCLEOTIDE SEQUENCE [LARGE SCALE GENOMIC DNA]</scope>
    <source>
        <strain evidence="2">TFB10046</strain>
    </source>
</reference>
<keyword evidence="2" id="KW-1185">Reference proteome</keyword>
<evidence type="ECO:0000313" key="1">
    <source>
        <dbReference type="EMBL" id="EJD33227.1"/>
    </source>
</evidence>
<organism evidence="1 2">
    <name type="scientific">Auricularia subglabra (strain TFB-10046 / SS5)</name>
    <name type="common">White-rot fungus</name>
    <name type="synonym">Auricularia delicata (strain TFB10046)</name>
    <dbReference type="NCBI Taxonomy" id="717982"/>
    <lineage>
        <taxon>Eukaryota</taxon>
        <taxon>Fungi</taxon>
        <taxon>Dikarya</taxon>
        <taxon>Basidiomycota</taxon>
        <taxon>Agaricomycotina</taxon>
        <taxon>Agaricomycetes</taxon>
        <taxon>Auriculariales</taxon>
        <taxon>Auriculariaceae</taxon>
        <taxon>Auricularia</taxon>
    </lineage>
</organism>
<accession>J0D3G5</accession>
<name>J0D3G5_AURST</name>